<dbReference type="PRINTS" id="PR00598">
    <property type="entry name" value="HTHMARR"/>
</dbReference>
<protein>
    <submittedName>
        <fullName evidence="2">Winged helix DNA-binding protein</fullName>
    </submittedName>
</protein>
<proteinExistence type="predicted"/>
<organism evidence="2 3">
    <name type="scientific">Rhodovulum sulfidophilum</name>
    <name type="common">Rhodobacter sulfidophilus</name>
    <dbReference type="NCBI Taxonomy" id="35806"/>
    <lineage>
        <taxon>Bacteria</taxon>
        <taxon>Pseudomonadati</taxon>
        <taxon>Pseudomonadota</taxon>
        <taxon>Alphaproteobacteria</taxon>
        <taxon>Rhodobacterales</taxon>
        <taxon>Paracoccaceae</taxon>
        <taxon>Rhodovulum</taxon>
    </lineage>
</organism>
<evidence type="ECO:0000259" key="1">
    <source>
        <dbReference type="PROSITE" id="PS50995"/>
    </source>
</evidence>
<dbReference type="Proteomes" id="UP000604473">
    <property type="component" value="Unassembled WGS sequence"/>
</dbReference>
<comment type="caution">
    <text evidence="2">The sequence shown here is derived from an EMBL/GenBank/DDBJ whole genome shotgun (WGS) entry which is preliminary data.</text>
</comment>
<dbReference type="PROSITE" id="PS50995">
    <property type="entry name" value="HTH_MARR_2"/>
    <property type="match status" value="1"/>
</dbReference>
<dbReference type="Pfam" id="PF01047">
    <property type="entry name" value="MarR"/>
    <property type="match status" value="1"/>
</dbReference>
<dbReference type="InterPro" id="IPR036388">
    <property type="entry name" value="WH-like_DNA-bd_sf"/>
</dbReference>
<keyword evidence="2" id="KW-0238">DNA-binding</keyword>
<feature type="domain" description="HTH marR-type" evidence="1">
    <location>
        <begin position="23"/>
        <end position="157"/>
    </location>
</feature>
<dbReference type="SMART" id="SM00347">
    <property type="entry name" value="HTH_MARR"/>
    <property type="match status" value="1"/>
</dbReference>
<accession>A0ABS1RNA2</accession>
<dbReference type="EMBL" id="JAESJJ010000001">
    <property type="protein sequence ID" value="MBL3607534.1"/>
    <property type="molecule type" value="Genomic_DNA"/>
</dbReference>
<dbReference type="InterPro" id="IPR000835">
    <property type="entry name" value="HTH_MarR-typ"/>
</dbReference>
<dbReference type="PANTHER" id="PTHR33164">
    <property type="entry name" value="TRANSCRIPTIONAL REGULATOR, MARR FAMILY"/>
    <property type="match status" value="1"/>
</dbReference>
<evidence type="ECO:0000313" key="2">
    <source>
        <dbReference type="EMBL" id="MBL3607534.1"/>
    </source>
</evidence>
<dbReference type="PANTHER" id="PTHR33164:SF43">
    <property type="entry name" value="HTH-TYPE TRANSCRIPTIONAL REPRESSOR YETL"/>
    <property type="match status" value="1"/>
</dbReference>
<name>A0ABS1RNA2_RHOSU</name>
<dbReference type="InterPro" id="IPR039422">
    <property type="entry name" value="MarR/SlyA-like"/>
</dbReference>
<keyword evidence="3" id="KW-1185">Reference proteome</keyword>
<evidence type="ECO:0000313" key="3">
    <source>
        <dbReference type="Proteomes" id="UP000604473"/>
    </source>
</evidence>
<gene>
    <name evidence="2" type="ORF">JMM60_01780</name>
</gene>
<dbReference type="GO" id="GO:0003677">
    <property type="term" value="F:DNA binding"/>
    <property type="evidence" value="ECO:0007669"/>
    <property type="project" value="UniProtKB-KW"/>
</dbReference>
<sequence>MSKGPETNTDSEPGRELEGVDMFEDLGRLLPAVGQSWRRLLAQRLSKEGLSDAAALPILVLLRARKGASRQNFLAHQLGLETSGVVRLLDALSKRGLLRRTEDPTDRRAKLVELTDEGIAMGERADRIARALRSELLAELDRQDLIATIRILRSLSAVLDASEERQKGR</sequence>
<dbReference type="RefSeq" id="WP_202247104.1">
    <property type="nucleotide sequence ID" value="NZ_JAESJJ010000001.1"/>
</dbReference>
<reference evidence="2 3" key="1">
    <citation type="submission" date="2021-01" db="EMBL/GenBank/DDBJ databases">
        <title>Draft genomes of Rhodovulum sulfidophilum.</title>
        <authorList>
            <person name="Guzman M.S."/>
        </authorList>
    </citation>
    <scope>NUCLEOTIDE SEQUENCE [LARGE SCALE GENOMIC DNA]</scope>
    <source>
        <strain evidence="2 3">AB35</strain>
    </source>
</reference>
<dbReference type="Gene3D" id="1.10.10.10">
    <property type="entry name" value="Winged helix-like DNA-binding domain superfamily/Winged helix DNA-binding domain"/>
    <property type="match status" value="1"/>
</dbReference>
<dbReference type="InterPro" id="IPR036390">
    <property type="entry name" value="WH_DNA-bd_sf"/>
</dbReference>
<dbReference type="SUPFAM" id="SSF46785">
    <property type="entry name" value="Winged helix' DNA-binding domain"/>
    <property type="match status" value="1"/>
</dbReference>